<feature type="region of interest" description="Disordered" evidence="1">
    <location>
        <begin position="149"/>
        <end position="470"/>
    </location>
</feature>
<feature type="compositionally biased region" description="Low complexity" evidence="1">
    <location>
        <begin position="439"/>
        <end position="470"/>
    </location>
</feature>
<feature type="compositionally biased region" description="Low complexity" evidence="1">
    <location>
        <begin position="149"/>
        <end position="160"/>
    </location>
</feature>
<dbReference type="EMBL" id="AJ408890">
    <property type="protein sequence ID" value="CAC38985.1"/>
    <property type="molecule type" value="Genomic_DNA"/>
</dbReference>
<organism evidence="2">
    <name type="scientific">Ascaris suum</name>
    <name type="common">Pig roundworm</name>
    <name type="synonym">Ascaris lumbricoides</name>
    <dbReference type="NCBI Taxonomy" id="6253"/>
    <lineage>
        <taxon>Eukaryota</taxon>
        <taxon>Metazoa</taxon>
        <taxon>Ecdysozoa</taxon>
        <taxon>Nematoda</taxon>
        <taxon>Chromadorea</taxon>
        <taxon>Rhabditida</taxon>
        <taxon>Spirurina</taxon>
        <taxon>Ascaridomorpha</taxon>
        <taxon>Ascaridoidea</taxon>
        <taxon>Ascarididae</taxon>
        <taxon>Ascaris</taxon>
    </lineage>
</organism>
<dbReference type="AlphaFoldDB" id="Q95PB0"/>
<name>Q95PB0_ASCSU</name>
<protein>
    <submittedName>
        <fullName evidence="2">Epicuticlin</fullName>
    </submittedName>
</protein>
<proteinExistence type="predicted"/>
<accession>Q95PB0</accession>
<gene>
    <name evidence="2" type="primary">epicut1</name>
</gene>
<feature type="compositionally biased region" description="Low complexity" evidence="1">
    <location>
        <begin position="286"/>
        <end position="313"/>
    </location>
</feature>
<feature type="compositionally biased region" description="Low complexity" evidence="1">
    <location>
        <begin position="184"/>
        <end position="211"/>
    </location>
</feature>
<feature type="compositionally biased region" description="Low complexity" evidence="1">
    <location>
        <begin position="337"/>
        <end position="364"/>
    </location>
</feature>
<dbReference type="PANTHER" id="PTHR36514:SF3">
    <property type="entry name" value="ASCARIS SUUM EPICUTICLIN PROTEIN RELATED"/>
    <property type="match status" value="1"/>
</dbReference>
<feature type="compositionally biased region" description="Low complexity" evidence="1">
    <location>
        <begin position="235"/>
        <end position="262"/>
    </location>
</feature>
<reference evidence="2" key="1">
    <citation type="thesis" date="2001" institute="Department of Parasitology" country="University of Neuchatel, Neuchatel, Switzerland">
        <authorList>
            <person name="Alaeddine F."/>
        </authorList>
    </citation>
    <scope>NUCLEOTIDE SEQUENCE</scope>
    <source>
        <tissue evidence="2">Hypodermis</tissue>
    </source>
</reference>
<feature type="region of interest" description="Disordered" evidence="1">
    <location>
        <begin position="103"/>
        <end position="122"/>
    </location>
</feature>
<evidence type="ECO:0000313" key="2">
    <source>
        <dbReference type="EMBL" id="CAC38985.1"/>
    </source>
</evidence>
<dbReference type="PANTHER" id="PTHR36514">
    <property type="entry name" value="PROTEIN CBG00436"/>
    <property type="match status" value="1"/>
</dbReference>
<sequence>MCYARFQLHLSTVQELLMKEHIQSRGDSYRIKAMKLNMYNSYFPKKYHQLHISFLVAIDFLPFSVFKRNNAYGDEPVAPAEGYRAPAPEPAPVEQAPAPIEQAAEAPAAVESSGYRKKGNNAYGDEPIAPAAGVAEPAPAPVEMAPAPVEQAAEAPAPVESSGYRKKRNNAYGDEPVAPSGGYAAAQPAPAPVEQAPAPIEQAAEAPAAVESSGYRKKRNNAYGDEPVAPSGGYAAAQPAPAPVEQAPAPIEQAAEAPAAVESSGYRKKRNNAYGDEPVAPSGGYAAAQPAPAPVEQAPAPIEQAAEAPAAVESSGYRKKRNNAYGDEPVAPSGGYAAAQPAPAPVEQAPAPIEQAAEAPAAVESSGYRKKRNNAYGDEPVAPAGGYAAAQPAPAPVEQAPAPIEQAAEAPAAVESSGYRRKRNNAYGDEPVAPSGGYAAAQPAPAPVEQAPAPIEQAAEAPAAVESSGY</sequence>
<feature type="compositionally biased region" description="Low complexity" evidence="1">
    <location>
        <begin position="379"/>
        <end position="415"/>
    </location>
</feature>
<evidence type="ECO:0000256" key="1">
    <source>
        <dbReference type="SAM" id="MobiDB-lite"/>
    </source>
</evidence>